<sequence>FRDDAQRTWVIRRLRDISRLTGWQSARQIADGCESAWIKAAQIGRGPEYVRVEETGVPISVWQNPRRIDRKIRELGQGPGEERRLVLAKSERASYALGLLGVEHDLQFLELKDEG</sequence>
<comment type="caution">
    <text evidence="1">The sequence shown here is derived from an EMBL/GenBank/DDBJ whole genome shotgun (WGS) entry which is preliminary data.</text>
</comment>
<dbReference type="OrthoDB" id="5391043at2759"/>
<dbReference type="EMBL" id="LKCW01000327">
    <property type="protein sequence ID" value="KPM34533.1"/>
    <property type="molecule type" value="Genomic_DNA"/>
</dbReference>
<organism evidence="1 2">
    <name type="scientific">Neonectria ditissima</name>
    <dbReference type="NCBI Taxonomy" id="78410"/>
    <lineage>
        <taxon>Eukaryota</taxon>
        <taxon>Fungi</taxon>
        <taxon>Dikarya</taxon>
        <taxon>Ascomycota</taxon>
        <taxon>Pezizomycotina</taxon>
        <taxon>Sordariomycetes</taxon>
        <taxon>Hypocreomycetidae</taxon>
        <taxon>Hypocreales</taxon>
        <taxon>Nectriaceae</taxon>
        <taxon>Neonectria</taxon>
    </lineage>
</organism>
<protein>
    <submittedName>
        <fullName evidence="1">Uncharacterized protein</fullName>
    </submittedName>
</protein>
<dbReference type="Proteomes" id="UP000050424">
    <property type="component" value="Unassembled WGS sequence"/>
</dbReference>
<feature type="non-terminal residue" evidence="1">
    <location>
        <position position="1"/>
    </location>
</feature>
<gene>
    <name evidence="1" type="ORF">AK830_g12032</name>
</gene>
<evidence type="ECO:0000313" key="1">
    <source>
        <dbReference type="EMBL" id="KPM34533.1"/>
    </source>
</evidence>
<dbReference type="STRING" id="78410.A0A0P7ABI9"/>
<name>A0A0P7ABI9_9HYPO</name>
<dbReference type="AlphaFoldDB" id="A0A0P7ABI9"/>
<evidence type="ECO:0000313" key="2">
    <source>
        <dbReference type="Proteomes" id="UP000050424"/>
    </source>
</evidence>
<keyword evidence="2" id="KW-1185">Reference proteome</keyword>
<proteinExistence type="predicted"/>
<reference evidence="1 2" key="1">
    <citation type="submission" date="2015-09" db="EMBL/GenBank/DDBJ databases">
        <title>Draft genome of a European isolate of the apple canker pathogen Neonectria ditissima.</title>
        <authorList>
            <person name="Gomez-Cortecero A."/>
            <person name="Harrison R.J."/>
            <person name="Armitage A.D."/>
        </authorList>
    </citation>
    <scope>NUCLEOTIDE SEQUENCE [LARGE SCALE GENOMIC DNA]</scope>
    <source>
        <strain evidence="1 2">R09/05</strain>
    </source>
</reference>
<accession>A0A0P7ABI9</accession>